<evidence type="ECO:0000313" key="2">
    <source>
        <dbReference type="Proteomes" id="UP000325684"/>
    </source>
</evidence>
<protein>
    <submittedName>
        <fullName evidence="1">DUF72 domain-containing protein</fullName>
    </submittedName>
</protein>
<dbReference type="OrthoDB" id="9780310at2"/>
<keyword evidence="2" id="KW-1185">Reference proteome</keyword>
<evidence type="ECO:0000313" key="1">
    <source>
        <dbReference type="EMBL" id="KAB0266504.1"/>
    </source>
</evidence>
<organism evidence="1 2">
    <name type="scientific">Microvirga brassicacearum</name>
    <dbReference type="NCBI Taxonomy" id="2580413"/>
    <lineage>
        <taxon>Bacteria</taxon>
        <taxon>Pseudomonadati</taxon>
        <taxon>Pseudomonadota</taxon>
        <taxon>Alphaproteobacteria</taxon>
        <taxon>Hyphomicrobiales</taxon>
        <taxon>Methylobacteriaceae</taxon>
        <taxon>Microvirga</taxon>
    </lineage>
</organism>
<reference evidence="1 2" key="1">
    <citation type="journal article" date="2019" name="Microorganisms">
        <title>Genome Insights into the Novel Species Microvirga brassicacearum, a Rapeseed Endophyte with Biotechnological Potential.</title>
        <authorList>
            <person name="Jimenez-Gomez A."/>
            <person name="Saati-Santamaria Z."/>
            <person name="Igual J.M."/>
            <person name="Rivas R."/>
            <person name="Mateos P.F."/>
            <person name="Garcia-Fraile P."/>
        </authorList>
    </citation>
    <scope>NUCLEOTIDE SEQUENCE [LARGE SCALE GENOMIC DNA]</scope>
    <source>
        <strain evidence="1 2">CDVBN77</strain>
    </source>
</reference>
<proteinExistence type="predicted"/>
<comment type="caution">
    <text evidence="1">The sequence shown here is derived from an EMBL/GenBank/DDBJ whole genome shotgun (WGS) entry which is preliminary data.</text>
</comment>
<dbReference type="PANTHER" id="PTHR30348">
    <property type="entry name" value="UNCHARACTERIZED PROTEIN YECE"/>
    <property type="match status" value="1"/>
</dbReference>
<accession>A0A5N3P9Y0</accession>
<dbReference type="Pfam" id="PF01904">
    <property type="entry name" value="DUF72"/>
    <property type="match status" value="1"/>
</dbReference>
<name>A0A5N3P9Y0_9HYPH</name>
<dbReference type="Proteomes" id="UP000325684">
    <property type="component" value="Unassembled WGS sequence"/>
</dbReference>
<dbReference type="RefSeq" id="WP_150945522.1">
    <property type="nucleotide sequence ID" value="NZ_VCMV01000021.1"/>
</dbReference>
<dbReference type="InterPro" id="IPR036520">
    <property type="entry name" value="UPF0759_sf"/>
</dbReference>
<dbReference type="SUPFAM" id="SSF117396">
    <property type="entry name" value="TM1631-like"/>
    <property type="match status" value="1"/>
</dbReference>
<dbReference type="PANTHER" id="PTHR30348:SF4">
    <property type="entry name" value="DUF72 DOMAIN-CONTAINING PROTEIN"/>
    <property type="match status" value="1"/>
</dbReference>
<dbReference type="EMBL" id="VCMV01000021">
    <property type="protein sequence ID" value="KAB0266504.1"/>
    <property type="molecule type" value="Genomic_DNA"/>
</dbReference>
<gene>
    <name evidence="1" type="ORF">FEZ63_14175</name>
</gene>
<dbReference type="AlphaFoldDB" id="A0A5N3P9Y0"/>
<dbReference type="Gene3D" id="3.20.20.410">
    <property type="entry name" value="Protein of unknown function UPF0759"/>
    <property type="match status" value="1"/>
</dbReference>
<sequence>MPATKAKIRVGIGGWTFEPWRGTFYPDGLTQKKELEFASRQVTSIEINGTYYGSQKPESFARWREETPEEFIFSVKGPRFATNRRVLAEAGQSIERFFASGVLELKEKLGPVNWQFLPTKQFDLADFEAFLKLLPHEVDGRGIRHVVEVRHESFRVPEFVDLLRTYQVAVVLTDKESFPEIPDVTAPFVYARLQRASETVETGYQPKDLDRWGKRAQAWAGGKHPADLEPVGSAEKKAPKSRDVFIYMINGFKPKAPAAAMALMERLANGAAG</sequence>
<dbReference type="InterPro" id="IPR002763">
    <property type="entry name" value="DUF72"/>
</dbReference>